<feature type="compositionally biased region" description="Gly residues" evidence="1">
    <location>
        <begin position="211"/>
        <end position="225"/>
    </location>
</feature>
<feature type="region of interest" description="Disordered" evidence="1">
    <location>
        <begin position="1"/>
        <end position="24"/>
    </location>
</feature>
<feature type="compositionally biased region" description="Acidic residues" evidence="1">
    <location>
        <begin position="145"/>
        <end position="159"/>
    </location>
</feature>
<comment type="caution">
    <text evidence="3">The sequence shown here is derived from an EMBL/GenBank/DDBJ whole genome shotgun (WGS) entry which is preliminary data.</text>
</comment>
<feature type="compositionally biased region" description="Basic and acidic residues" evidence="1">
    <location>
        <begin position="71"/>
        <end position="84"/>
    </location>
</feature>
<dbReference type="PROSITE" id="PS50222">
    <property type="entry name" value="EF_HAND_2"/>
    <property type="match status" value="1"/>
</dbReference>
<name>A0A8S1J8U1_9CHLO</name>
<gene>
    <name evidence="3" type="ORF">OSTQU699_LOCUS9098</name>
</gene>
<reference evidence="3" key="1">
    <citation type="submission" date="2020-12" db="EMBL/GenBank/DDBJ databases">
        <authorList>
            <person name="Iha C."/>
        </authorList>
    </citation>
    <scope>NUCLEOTIDE SEQUENCE</scope>
</reference>
<feature type="domain" description="EF-hand" evidence="2">
    <location>
        <begin position="305"/>
        <end position="340"/>
    </location>
</feature>
<evidence type="ECO:0000259" key="2">
    <source>
        <dbReference type="PROSITE" id="PS50222"/>
    </source>
</evidence>
<feature type="compositionally biased region" description="Basic and acidic residues" evidence="1">
    <location>
        <begin position="184"/>
        <end position="197"/>
    </location>
</feature>
<dbReference type="InterPro" id="IPR011992">
    <property type="entry name" value="EF-hand-dom_pair"/>
</dbReference>
<organism evidence="3 4">
    <name type="scientific">Ostreobium quekettii</name>
    <dbReference type="NCBI Taxonomy" id="121088"/>
    <lineage>
        <taxon>Eukaryota</taxon>
        <taxon>Viridiplantae</taxon>
        <taxon>Chlorophyta</taxon>
        <taxon>core chlorophytes</taxon>
        <taxon>Ulvophyceae</taxon>
        <taxon>TCBD clade</taxon>
        <taxon>Bryopsidales</taxon>
        <taxon>Ostreobineae</taxon>
        <taxon>Ostreobiaceae</taxon>
        <taxon>Ostreobium</taxon>
    </lineage>
</organism>
<accession>A0A8S1J8U1</accession>
<protein>
    <recommendedName>
        <fullName evidence="2">EF-hand domain-containing protein</fullName>
    </recommendedName>
</protein>
<dbReference type="EMBL" id="CAJHUC010002387">
    <property type="protein sequence ID" value="CAD7703742.1"/>
    <property type="molecule type" value="Genomic_DNA"/>
</dbReference>
<evidence type="ECO:0000313" key="4">
    <source>
        <dbReference type="Proteomes" id="UP000708148"/>
    </source>
</evidence>
<evidence type="ECO:0000256" key="1">
    <source>
        <dbReference type="SAM" id="MobiDB-lite"/>
    </source>
</evidence>
<sequence>MATDGNDFEDERRRRITRNRQMLSHLGVTKMAGELVQAGRQEIDRKRRRLVEPVGSCGPARRSTRHLAQVTREKIKKMADRASDSGDGESASGSSGESGGSGSESDEGDEEEYDPLEGEGGSESDVGYRGGLRRGRSRGRVAGEDSAEDDGFWTDEERDLEVAIRRSIEDARRETGAPTGVGGGDREVRMDCDDGGWRRTRRERKLPQEGGLDGEGRQGAPGGPVGPSTCGEEGIAGNDAEGGKSNGGRERKRGKKMKEDGGDGGEGAPRAQQGRGGKAGGKRQGGRKTGGGRGLRAALQEWPEPTAPAVAEAFGMFDKRGSGLLTREALVTVASDLGMHLGEDAVEGMMDLAKGVAGSGGAGLTLSDFQVLVAHLGRKQKGAK</sequence>
<dbReference type="Proteomes" id="UP000708148">
    <property type="component" value="Unassembled WGS sequence"/>
</dbReference>
<proteinExistence type="predicted"/>
<dbReference type="Gene3D" id="1.10.238.10">
    <property type="entry name" value="EF-hand"/>
    <property type="match status" value="1"/>
</dbReference>
<dbReference type="InterPro" id="IPR002048">
    <property type="entry name" value="EF_hand_dom"/>
</dbReference>
<dbReference type="GO" id="GO:0005509">
    <property type="term" value="F:calcium ion binding"/>
    <property type="evidence" value="ECO:0007669"/>
    <property type="project" value="InterPro"/>
</dbReference>
<feature type="region of interest" description="Disordered" evidence="1">
    <location>
        <begin position="39"/>
        <end position="294"/>
    </location>
</feature>
<feature type="compositionally biased region" description="Acidic residues" evidence="1">
    <location>
        <begin position="104"/>
        <end position="122"/>
    </location>
</feature>
<keyword evidence="4" id="KW-1185">Reference proteome</keyword>
<dbReference type="AlphaFoldDB" id="A0A8S1J8U1"/>
<dbReference type="SUPFAM" id="SSF47473">
    <property type="entry name" value="EF-hand"/>
    <property type="match status" value="1"/>
</dbReference>
<evidence type="ECO:0000313" key="3">
    <source>
        <dbReference type="EMBL" id="CAD7703742.1"/>
    </source>
</evidence>
<feature type="compositionally biased region" description="Basic and acidic residues" evidence="1">
    <location>
        <begin position="160"/>
        <end position="175"/>
    </location>
</feature>